<feature type="compositionally biased region" description="Polar residues" evidence="1">
    <location>
        <begin position="202"/>
        <end position="216"/>
    </location>
</feature>
<dbReference type="Proteomes" id="UP001153076">
    <property type="component" value="Unassembled WGS sequence"/>
</dbReference>
<dbReference type="EMBL" id="JAKOGI010000220">
    <property type="protein sequence ID" value="KAJ8439410.1"/>
    <property type="molecule type" value="Genomic_DNA"/>
</dbReference>
<sequence length="255" mass="29288">MEETLKNHEELDLWFSEIKKWSRYDCCENRRRIVEEILLALEDGGYRIWIKEVETATLIHNIHSSPYSPAMEIMDCIGEVVRFEDLNDDIAVDYEVAQSDLRKTYHDEKDDMTVINVVVDREVVQETPSLLFISNSNQYIERAEDKGEECTHSESRTKMVSFSQNGSSEEMLKTLQHLRPLENGEQPPPCFEKERNYHAYDSDSNTNPATLTSGENQLEEGEFGGEKVELESSKPNYGLLIDRGGEIEEVPGSLT</sequence>
<comment type="caution">
    <text evidence="2">The sequence shown here is derived from an EMBL/GenBank/DDBJ whole genome shotgun (WGS) entry which is preliminary data.</text>
</comment>
<evidence type="ECO:0000313" key="3">
    <source>
        <dbReference type="Proteomes" id="UP001153076"/>
    </source>
</evidence>
<accession>A0A9Q1QGA2</accession>
<evidence type="ECO:0000313" key="2">
    <source>
        <dbReference type="EMBL" id="KAJ8439410.1"/>
    </source>
</evidence>
<dbReference type="AlphaFoldDB" id="A0A9Q1QGA2"/>
<protein>
    <submittedName>
        <fullName evidence="2">Uncharacterized protein</fullName>
    </submittedName>
</protein>
<proteinExistence type="predicted"/>
<gene>
    <name evidence="2" type="ORF">Cgig2_001750</name>
</gene>
<keyword evidence="3" id="KW-1185">Reference proteome</keyword>
<evidence type="ECO:0000256" key="1">
    <source>
        <dbReference type="SAM" id="MobiDB-lite"/>
    </source>
</evidence>
<organism evidence="2 3">
    <name type="scientific">Carnegiea gigantea</name>
    <dbReference type="NCBI Taxonomy" id="171969"/>
    <lineage>
        <taxon>Eukaryota</taxon>
        <taxon>Viridiplantae</taxon>
        <taxon>Streptophyta</taxon>
        <taxon>Embryophyta</taxon>
        <taxon>Tracheophyta</taxon>
        <taxon>Spermatophyta</taxon>
        <taxon>Magnoliopsida</taxon>
        <taxon>eudicotyledons</taxon>
        <taxon>Gunneridae</taxon>
        <taxon>Pentapetalae</taxon>
        <taxon>Caryophyllales</taxon>
        <taxon>Cactineae</taxon>
        <taxon>Cactaceae</taxon>
        <taxon>Cactoideae</taxon>
        <taxon>Echinocereeae</taxon>
        <taxon>Carnegiea</taxon>
    </lineage>
</organism>
<reference evidence="2" key="1">
    <citation type="submission" date="2022-04" db="EMBL/GenBank/DDBJ databases">
        <title>Carnegiea gigantea Genome sequencing and assembly v2.</title>
        <authorList>
            <person name="Copetti D."/>
            <person name="Sanderson M.J."/>
            <person name="Burquez A."/>
            <person name="Wojciechowski M.F."/>
        </authorList>
    </citation>
    <scope>NUCLEOTIDE SEQUENCE</scope>
    <source>
        <strain evidence="2">SGP5-SGP5p</strain>
        <tissue evidence="2">Aerial part</tissue>
    </source>
</reference>
<feature type="region of interest" description="Disordered" evidence="1">
    <location>
        <begin position="199"/>
        <end position="230"/>
    </location>
</feature>
<name>A0A9Q1QGA2_9CARY</name>